<evidence type="ECO:0000313" key="5">
    <source>
        <dbReference type="Proteomes" id="UP000295414"/>
    </source>
</evidence>
<feature type="region of interest" description="Disordered" evidence="1">
    <location>
        <begin position="266"/>
        <end position="290"/>
    </location>
</feature>
<evidence type="ECO:0000313" key="4">
    <source>
        <dbReference type="EMBL" id="TCT25727.1"/>
    </source>
</evidence>
<sequence>MVDARGLLQSVAPDYGATLHAVPEGAQAVITVVRPGGANHTFHLALSFDADQVSVRELPGHTVLPAFCPDRHINGDGSFCLGWGRDNPRTITDETTARRWWAAVYQFLTRQAGASARGVFPGTEHGRAHGDAAVRQAKAEQAAARLSTAFAECVAAGKFVVRQDPRPGQHRLELCCGTERIARVSTRSKALVGGRTICPCGATPERDISDCDDHAQALATFILEHHACKVADKKYLDACAAAGHVCCDTLQACGLRQAIKRKQAAAIAKGKPHGRRSKYWMPPAKSKRPR</sequence>
<dbReference type="EMBL" id="SMAP01000001">
    <property type="protein sequence ID" value="TCT25727.1"/>
    <property type="molecule type" value="Genomic_DNA"/>
</dbReference>
<dbReference type="AlphaFoldDB" id="A0A4R3NAM9"/>
<dbReference type="Proteomes" id="UP000295414">
    <property type="component" value="Unassembled WGS sequence"/>
</dbReference>
<dbReference type="InterPro" id="IPR046891">
    <property type="entry name" value="E2-ntca"/>
</dbReference>
<dbReference type="Pfam" id="PF20298">
    <property type="entry name" value="E2-ntca"/>
    <property type="match status" value="1"/>
</dbReference>
<feature type="domain" description="Cysteine-rich" evidence="2">
    <location>
        <begin position="128"/>
        <end position="255"/>
    </location>
</feature>
<dbReference type="Pfam" id="PF20272">
    <property type="entry name" value="E2-Crich"/>
    <property type="match status" value="1"/>
</dbReference>
<keyword evidence="5" id="KW-1185">Reference proteome</keyword>
<gene>
    <name evidence="4" type="ORF">EDC34_10151</name>
</gene>
<accession>A0A4R3NAM9</accession>
<proteinExistence type="predicted"/>
<evidence type="ECO:0000259" key="3">
    <source>
        <dbReference type="Pfam" id="PF20298"/>
    </source>
</evidence>
<dbReference type="RefSeq" id="WP_132982818.1">
    <property type="nucleotide sequence ID" value="NZ_MSZW01000013.1"/>
</dbReference>
<organism evidence="4 5">
    <name type="scientific">Thermomonas haemolytica</name>
    <dbReference type="NCBI Taxonomy" id="141949"/>
    <lineage>
        <taxon>Bacteria</taxon>
        <taxon>Pseudomonadati</taxon>
        <taxon>Pseudomonadota</taxon>
        <taxon>Gammaproteobacteria</taxon>
        <taxon>Lysobacterales</taxon>
        <taxon>Lysobacteraceae</taxon>
        <taxon>Thermomonas</taxon>
    </lineage>
</organism>
<dbReference type="InterPro" id="IPR046892">
    <property type="entry name" value="E2-Crich"/>
</dbReference>
<dbReference type="OrthoDB" id="7853656at2"/>
<name>A0A4R3NAM9_9GAMM</name>
<reference evidence="4 5" key="1">
    <citation type="submission" date="2019-03" db="EMBL/GenBank/DDBJ databases">
        <title>Genomic Encyclopedia of Type Strains, Phase IV (KMG-IV): sequencing the most valuable type-strain genomes for metagenomic binning, comparative biology and taxonomic classification.</title>
        <authorList>
            <person name="Goeker M."/>
        </authorList>
    </citation>
    <scope>NUCLEOTIDE SEQUENCE [LARGE SCALE GENOMIC DNA]</scope>
    <source>
        <strain evidence="4 5">DSM 13605</strain>
    </source>
</reference>
<feature type="domain" description="Prokaryotic E2" evidence="3">
    <location>
        <begin position="32"/>
        <end position="121"/>
    </location>
</feature>
<evidence type="ECO:0000259" key="2">
    <source>
        <dbReference type="Pfam" id="PF20272"/>
    </source>
</evidence>
<evidence type="ECO:0000256" key="1">
    <source>
        <dbReference type="SAM" id="MobiDB-lite"/>
    </source>
</evidence>
<comment type="caution">
    <text evidence="4">The sequence shown here is derived from an EMBL/GenBank/DDBJ whole genome shotgun (WGS) entry which is preliminary data.</text>
</comment>
<protein>
    <submittedName>
        <fullName evidence="4">Uncharacterized protein</fullName>
    </submittedName>
</protein>